<keyword evidence="3" id="KW-1185">Reference proteome</keyword>
<comment type="caution">
    <text evidence="2">The sequence shown here is derived from an EMBL/GenBank/DDBJ whole genome shotgun (WGS) entry which is preliminary data.</text>
</comment>
<dbReference type="EMBL" id="AYKH01000031">
    <property type="protein sequence ID" value="ROO25559.1"/>
    <property type="molecule type" value="Genomic_DNA"/>
</dbReference>
<name>A0A423PIZ3_9GAMM</name>
<dbReference type="Proteomes" id="UP000283993">
    <property type="component" value="Unassembled WGS sequence"/>
</dbReference>
<accession>A0A423PIZ3</accession>
<proteinExistence type="predicted"/>
<organism evidence="2 3">
    <name type="scientific">Salinisphaera orenii MK-B5</name>
    <dbReference type="NCBI Taxonomy" id="856730"/>
    <lineage>
        <taxon>Bacteria</taxon>
        <taxon>Pseudomonadati</taxon>
        <taxon>Pseudomonadota</taxon>
        <taxon>Gammaproteobacteria</taxon>
        <taxon>Salinisphaerales</taxon>
        <taxon>Salinisphaeraceae</taxon>
        <taxon>Salinisphaera</taxon>
    </lineage>
</organism>
<feature type="region of interest" description="Disordered" evidence="1">
    <location>
        <begin position="1"/>
        <end position="21"/>
    </location>
</feature>
<sequence length="177" mass="19443">MDVLKQNEGQPEQYVTDADYAGDDGAPGTVAALWQRIEGYIAHRWHERPVTWVLCGSGDWTPPLTPARVETVEVWRDGAYRTIETPAGPLGYAFEAGTYRVKATVGDDVDPPAAVLAAFDRLLHYVQDECALSASVTRASLALGNGLSDEFERSPTWMARALQYSGAADLLRPYRRA</sequence>
<evidence type="ECO:0000313" key="2">
    <source>
        <dbReference type="EMBL" id="ROO25559.1"/>
    </source>
</evidence>
<evidence type="ECO:0000313" key="3">
    <source>
        <dbReference type="Proteomes" id="UP000283993"/>
    </source>
</evidence>
<evidence type="ECO:0000256" key="1">
    <source>
        <dbReference type="SAM" id="MobiDB-lite"/>
    </source>
</evidence>
<reference evidence="2 3" key="1">
    <citation type="submission" date="2013-10" db="EMBL/GenBank/DDBJ databases">
        <title>Salinisphaera orenii MK-B5 Genome Sequencing.</title>
        <authorList>
            <person name="Lai Q."/>
            <person name="Li C."/>
            <person name="Shao Z."/>
        </authorList>
    </citation>
    <scope>NUCLEOTIDE SEQUENCE [LARGE SCALE GENOMIC DNA]</scope>
    <source>
        <strain evidence="2 3">MK-B5</strain>
    </source>
</reference>
<dbReference type="AlphaFoldDB" id="A0A423PIZ3"/>
<gene>
    <name evidence="2" type="ORF">SAOR_12050</name>
</gene>
<protein>
    <submittedName>
        <fullName evidence="2">Uncharacterized protein</fullName>
    </submittedName>
</protein>